<dbReference type="SUPFAM" id="SSF54236">
    <property type="entry name" value="Ubiquitin-like"/>
    <property type="match status" value="1"/>
</dbReference>
<dbReference type="InterPro" id="IPR029071">
    <property type="entry name" value="Ubiquitin-like_domsf"/>
</dbReference>
<dbReference type="InterPro" id="IPR000626">
    <property type="entry name" value="Ubiquitin-like_dom"/>
</dbReference>
<evidence type="ECO:0008006" key="6">
    <source>
        <dbReference type="Google" id="ProtNLM"/>
    </source>
</evidence>
<dbReference type="EMBL" id="CAJNYV010003403">
    <property type="protein sequence ID" value="CAF3565610.1"/>
    <property type="molecule type" value="Genomic_DNA"/>
</dbReference>
<evidence type="ECO:0000259" key="2">
    <source>
        <dbReference type="PROSITE" id="PS50181"/>
    </source>
</evidence>
<reference evidence="3" key="1">
    <citation type="submission" date="2021-02" db="EMBL/GenBank/DDBJ databases">
        <authorList>
            <person name="Nowell W R."/>
        </authorList>
    </citation>
    <scope>NUCLEOTIDE SEQUENCE</scope>
</reference>
<dbReference type="InterPro" id="IPR001810">
    <property type="entry name" value="F-box_dom"/>
</dbReference>
<protein>
    <recommendedName>
        <fullName evidence="6">F-box domain-containing protein</fullName>
    </recommendedName>
</protein>
<evidence type="ECO:0000259" key="1">
    <source>
        <dbReference type="PROSITE" id="PS50053"/>
    </source>
</evidence>
<dbReference type="AlphaFoldDB" id="A0A818L7E1"/>
<name>A0A818L7E1_9BILA</name>
<dbReference type="Proteomes" id="UP000663865">
    <property type="component" value="Unassembled WGS sequence"/>
</dbReference>
<gene>
    <name evidence="3" type="ORF">KIK155_LOCUS19171</name>
    <name evidence="4" type="ORF">TOA249_LOCUS6296</name>
</gene>
<organism evidence="3 5">
    <name type="scientific">Rotaria socialis</name>
    <dbReference type="NCBI Taxonomy" id="392032"/>
    <lineage>
        <taxon>Eukaryota</taxon>
        <taxon>Metazoa</taxon>
        <taxon>Spiralia</taxon>
        <taxon>Gnathifera</taxon>
        <taxon>Rotifera</taxon>
        <taxon>Eurotatoria</taxon>
        <taxon>Bdelloidea</taxon>
        <taxon>Philodinida</taxon>
        <taxon>Philodinidae</taxon>
        <taxon>Rotaria</taxon>
    </lineage>
</organism>
<dbReference type="EMBL" id="CAJOBS010000264">
    <property type="protein sequence ID" value="CAF4538434.1"/>
    <property type="molecule type" value="Genomic_DNA"/>
</dbReference>
<comment type="caution">
    <text evidence="3">The sequence shown here is derived from an EMBL/GenBank/DDBJ whole genome shotgun (WGS) entry which is preliminary data.</text>
</comment>
<proteinExistence type="predicted"/>
<dbReference type="Gene3D" id="3.10.20.90">
    <property type="entry name" value="Phosphatidylinositol 3-kinase Catalytic Subunit, Chain A, domain 1"/>
    <property type="match status" value="1"/>
</dbReference>
<dbReference type="Pfam" id="PF00240">
    <property type="entry name" value="ubiquitin"/>
    <property type="match status" value="1"/>
</dbReference>
<evidence type="ECO:0000313" key="5">
    <source>
        <dbReference type="Proteomes" id="UP000663865"/>
    </source>
</evidence>
<dbReference type="Proteomes" id="UP000663838">
    <property type="component" value="Unassembled WGS sequence"/>
</dbReference>
<evidence type="ECO:0000313" key="3">
    <source>
        <dbReference type="EMBL" id="CAF3565610.1"/>
    </source>
</evidence>
<dbReference type="CDD" id="cd17039">
    <property type="entry name" value="Ubl_ubiquitin_like"/>
    <property type="match status" value="1"/>
</dbReference>
<feature type="domain" description="Ubiquitin-like" evidence="1">
    <location>
        <begin position="187"/>
        <end position="263"/>
    </location>
</feature>
<dbReference type="PROSITE" id="PS50181">
    <property type="entry name" value="FBOX"/>
    <property type="match status" value="1"/>
</dbReference>
<dbReference type="PROSITE" id="PS50053">
    <property type="entry name" value="UBIQUITIN_2"/>
    <property type="match status" value="1"/>
</dbReference>
<sequence>MNRSYVQLKDLPDELLIFIFKQMNNVEILYSLFGVDERFDSILQDPIFTNHLNFLKWSSKKFLNIFSPDIIFDRFCLQILPAVREKIQWLRIDSSSMNQILHATHYPNLHGLGLFNIEEETIKSLFTDVNLSSGLFNNQISKLLVTIGNGRNLKDYSTMEYIINHIFTVFKKLTRLTFAEASYQNAIDVSNVQLGKKTKTYKVSPTDTISELKRWIRENEKIPLKFMKLAIWNNKSVNDCETLFESKINKEMTITVSYRFRGGYFCMSCIFPAVLCLSGHVSLQCSEAFSLDHNKLLHSIKTKLISVNHVEDTKPNN</sequence>
<accession>A0A818L7E1</accession>
<evidence type="ECO:0000313" key="4">
    <source>
        <dbReference type="EMBL" id="CAF4538434.1"/>
    </source>
</evidence>
<feature type="domain" description="F-box" evidence="2">
    <location>
        <begin position="5"/>
        <end position="51"/>
    </location>
</feature>